<dbReference type="Gene3D" id="1.25.10.10">
    <property type="entry name" value="Leucine-rich Repeat Variant"/>
    <property type="match status" value="1"/>
</dbReference>
<dbReference type="Pfam" id="PF13646">
    <property type="entry name" value="HEAT_2"/>
    <property type="match status" value="1"/>
</dbReference>
<dbReference type="SUPFAM" id="SSF48371">
    <property type="entry name" value="ARM repeat"/>
    <property type="match status" value="1"/>
</dbReference>
<accession>A0A517MV42</accession>
<name>A0A517MV42_9BACT</name>
<keyword evidence="4" id="KW-1185">Reference proteome</keyword>
<evidence type="ECO:0000313" key="3">
    <source>
        <dbReference type="EMBL" id="QDS98751.1"/>
    </source>
</evidence>
<dbReference type="AlphaFoldDB" id="A0A517MV42"/>
<reference evidence="3 4" key="1">
    <citation type="submission" date="2019-02" db="EMBL/GenBank/DDBJ databases">
        <title>Deep-cultivation of Planctomycetes and their phenomic and genomic characterization uncovers novel biology.</title>
        <authorList>
            <person name="Wiegand S."/>
            <person name="Jogler M."/>
            <person name="Boedeker C."/>
            <person name="Pinto D."/>
            <person name="Vollmers J."/>
            <person name="Rivas-Marin E."/>
            <person name="Kohn T."/>
            <person name="Peeters S.H."/>
            <person name="Heuer A."/>
            <person name="Rast P."/>
            <person name="Oberbeckmann S."/>
            <person name="Bunk B."/>
            <person name="Jeske O."/>
            <person name="Meyerdierks A."/>
            <person name="Storesund J.E."/>
            <person name="Kallscheuer N."/>
            <person name="Luecker S."/>
            <person name="Lage O.M."/>
            <person name="Pohl T."/>
            <person name="Merkel B.J."/>
            <person name="Hornburger P."/>
            <person name="Mueller R.-W."/>
            <person name="Bruemmer F."/>
            <person name="Labrenz M."/>
            <person name="Spormann A.M."/>
            <person name="Op den Camp H."/>
            <person name="Overmann J."/>
            <person name="Amann R."/>
            <person name="Jetten M.S.M."/>
            <person name="Mascher T."/>
            <person name="Medema M.H."/>
            <person name="Devos D.P."/>
            <person name="Kaster A.-K."/>
            <person name="Ovreas L."/>
            <person name="Rohde M."/>
            <person name="Galperin M.Y."/>
            <person name="Jogler C."/>
        </authorList>
    </citation>
    <scope>NUCLEOTIDE SEQUENCE [LARGE SCALE GENOMIC DNA]</scope>
    <source>
        <strain evidence="3 4">HG15A2</strain>
    </source>
</reference>
<dbReference type="KEGG" id="amob:HG15A2_20350"/>
<dbReference type="Proteomes" id="UP000319852">
    <property type="component" value="Chromosome"/>
</dbReference>
<feature type="transmembrane region" description="Helical" evidence="2">
    <location>
        <begin position="23"/>
        <end position="43"/>
    </location>
</feature>
<dbReference type="RefSeq" id="WP_145059989.1">
    <property type="nucleotide sequence ID" value="NZ_CP036263.1"/>
</dbReference>
<evidence type="ECO:0008006" key="5">
    <source>
        <dbReference type="Google" id="ProtNLM"/>
    </source>
</evidence>
<gene>
    <name evidence="3" type="ORF">HG15A2_20350</name>
</gene>
<feature type="region of interest" description="Disordered" evidence="1">
    <location>
        <begin position="240"/>
        <end position="261"/>
    </location>
</feature>
<keyword evidence="2" id="KW-0812">Transmembrane</keyword>
<protein>
    <recommendedName>
        <fullName evidence="5">HEAT repeat domain-containing protein</fullName>
    </recommendedName>
</protein>
<keyword evidence="2" id="KW-1133">Transmembrane helix</keyword>
<evidence type="ECO:0000256" key="2">
    <source>
        <dbReference type="SAM" id="Phobius"/>
    </source>
</evidence>
<evidence type="ECO:0000313" key="4">
    <source>
        <dbReference type="Proteomes" id="UP000319852"/>
    </source>
</evidence>
<keyword evidence="2" id="KW-0472">Membrane</keyword>
<evidence type="ECO:0000256" key="1">
    <source>
        <dbReference type="SAM" id="MobiDB-lite"/>
    </source>
</evidence>
<dbReference type="InterPro" id="IPR016024">
    <property type="entry name" value="ARM-type_fold"/>
</dbReference>
<organism evidence="3 4">
    <name type="scientific">Adhaeretor mobilis</name>
    <dbReference type="NCBI Taxonomy" id="1930276"/>
    <lineage>
        <taxon>Bacteria</taxon>
        <taxon>Pseudomonadati</taxon>
        <taxon>Planctomycetota</taxon>
        <taxon>Planctomycetia</taxon>
        <taxon>Pirellulales</taxon>
        <taxon>Lacipirellulaceae</taxon>
        <taxon>Adhaeretor</taxon>
    </lineage>
</organism>
<sequence length="434" mass="47168">MSGPIQTSKQAPNQAPWFDKAEALRLAFFFAVVGFACLLWICVPRVVSWQQQKVVVALAQRAESEQAGVAQKAIRDLGKLGRPAIAELTRLASSQQVPSAGAAQKQLSLLLAHWEMLSEEELATEESAAGIVELGDSLAAHSHQLGPAGKRWAERLTLRLLEQVAELPPHLAAKLLRACDQTLVAIPPQGPREGSFVTEVPPLENVAVPLKSPGIDVSLLADQSVDKAPLRFREPQAAFLPAPLSPSETPSELRPNSDLNWQGRTPISAAPVLEGEGSVPKGDVATSASVPKVVAIISPQQARQLLREYSSWEARELILELQQVDRYRGSIIREALQRRGYSEAELTLFGRLASPELADRQKLLELAGNLPPDSARRLLVALIDDPAPEVRLAALTAFATTGDPRVRSIAERRAKVETDERVAKLAGRLLKEER</sequence>
<dbReference type="EMBL" id="CP036263">
    <property type="protein sequence ID" value="QDS98751.1"/>
    <property type="molecule type" value="Genomic_DNA"/>
</dbReference>
<proteinExistence type="predicted"/>
<dbReference type="OrthoDB" id="267874at2"/>
<dbReference type="InterPro" id="IPR011989">
    <property type="entry name" value="ARM-like"/>
</dbReference>